<comment type="caution">
    <text evidence="2">The sequence shown here is derived from an EMBL/GenBank/DDBJ whole genome shotgun (WGS) entry which is preliminary data.</text>
</comment>
<reference evidence="3" key="1">
    <citation type="submission" date="2012-11" db="EMBL/GenBank/DDBJ databases">
        <authorList>
            <person name="Lucero-Rivera Y.E."/>
            <person name="Tovar-Ramirez D."/>
        </authorList>
    </citation>
    <scope>NUCLEOTIDE SEQUENCE [LARGE SCALE GENOMIC DNA]</scope>
    <source>
        <strain evidence="3">Araruama</strain>
    </source>
</reference>
<dbReference type="PANTHER" id="PTHR37096">
    <property type="entry name" value="YALI0E33429P"/>
    <property type="match status" value="1"/>
</dbReference>
<dbReference type="SUPFAM" id="SSF52540">
    <property type="entry name" value="P-loop containing nucleoside triphosphate hydrolases"/>
    <property type="match status" value="1"/>
</dbReference>
<dbReference type="PANTHER" id="PTHR37096:SF1">
    <property type="entry name" value="AAA+ ATPASE DOMAIN-CONTAINING PROTEIN"/>
    <property type="match status" value="1"/>
</dbReference>
<dbReference type="Proteomes" id="UP000189670">
    <property type="component" value="Unassembled WGS sequence"/>
</dbReference>
<dbReference type="AlphaFoldDB" id="A0A1V1P1E1"/>
<accession>A0A1V1P1E1</accession>
<organism evidence="2 3">
    <name type="scientific">Candidatus Magnetoglobus multicellularis str. Araruama</name>
    <dbReference type="NCBI Taxonomy" id="890399"/>
    <lineage>
        <taxon>Bacteria</taxon>
        <taxon>Pseudomonadati</taxon>
        <taxon>Thermodesulfobacteriota</taxon>
        <taxon>Desulfobacteria</taxon>
        <taxon>Desulfobacterales</taxon>
        <taxon>Desulfobacteraceae</taxon>
        <taxon>Candidatus Magnetoglobus</taxon>
    </lineage>
</organism>
<proteinExistence type="predicted"/>
<dbReference type="GO" id="GO:0005524">
    <property type="term" value="F:ATP binding"/>
    <property type="evidence" value="ECO:0007669"/>
    <property type="project" value="InterPro"/>
</dbReference>
<sequence>MWSWKKELQKIVKKGKRPIIIIDELQALEDIYMNSQRELLKELFNFFVAITKESHLCHVIIASSDGYFMNRIYEDSKLTKTSDFYGVEYLNESDTKYWLSHLESESAITRLTLSETQIDLIWKFIGGSMWEISNLLGQLLRISKKNLISNDQLKDCIQKIIDKNYAKIKYYARFDEKKVLLFKQIYQAGRTKEDFDFVDLRSLILNNNFDNNSLSDELNKLVQLNYLAFNPTTSTYQLQGKSMFYGLEKFVKSMPDDLFVQND</sequence>
<dbReference type="Pfam" id="PF01637">
    <property type="entry name" value="ATPase_2"/>
    <property type="match status" value="1"/>
</dbReference>
<dbReference type="InterPro" id="IPR011579">
    <property type="entry name" value="ATPase_dom"/>
</dbReference>
<feature type="domain" description="ATPase" evidence="1">
    <location>
        <begin position="4"/>
        <end position="134"/>
    </location>
</feature>
<dbReference type="InterPro" id="IPR027417">
    <property type="entry name" value="P-loop_NTPase"/>
</dbReference>
<dbReference type="InterPro" id="IPR051667">
    <property type="entry name" value="Archaeal_ATPase_domain"/>
</dbReference>
<evidence type="ECO:0000313" key="3">
    <source>
        <dbReference type="Proteomes" id="UP000189670"/>
    </source>
</evidence>
<protein>
    <submittedName>
        <fullName evidence="2">ATPase</fullName>
    </submittedName>
</protein>
<name>A0A1V1P1E1_9BACT</name>
<evidence type="ECO:0000313" key="2">
    <source>
        <dbReference type="EMBL" id="ETR68623.1"/>
    </source>
</evidence>
<dbReference type="EMBL" id="ATBP01000885">
    <property type="protein sequence ID" value="ETR68623.1"/>
    <property type="molecule type" value="Genomic_DNA"/>
</dbReference>
<dbReference type="Gene3D" id="3.40.50.300">
    <property type="entry name" value="P-loop containing nucleotide triphosphate hydrolases"/>
    <property type="match status" value="1"/>
</dbReference>
<evidence type="ECO:0000259" key="1">
    <source>
        <dbReference type="Pfam" id="PF01637"/>
    </source>
</evidence>
<gene>
    <name evidence="2" type="ORF">OMM_10331</name>
</gene>